<dbReference type="InterPro" id="IPR029787">
    <property type="entry name" value="Nucleotide_cyclase"/>
</dbReference>
<dbReference type="PANTHER" id="PTHR44757:SF2">
    <property type="entry name" value="BIOFILM ARCHITECTURE MAINTENANCE PROTEIN MBAA"/>
    <property type="match status" value="1"/>
</dbReference>
<protein>
    <recommendedName>
        <fullName evidence="5">Diguanylate cyclase</fullName>
    </recommendedName>
</protein>
<evidence type="ECO:0000313" key="4">
    <source>
        <dbReference type="Proteomes" id="UP000253805"/>
    </source>
</evidence>
<evidence type="ECO:0000259" key="2">
    <source>
        <dbReference type="PROSITE" id="PS50887"/>
    </source>
</evidence>
<dbReference type="InterPro" id="IPR000700">
    <property type="entry name" value="PAS-assoc_C"/>
</dbReference>
<dbReference type="SMART" id="SM00086">
    <property type="entry name" value="PAC"/>
    <property type="match status" value="2"/>
</dbReference>
<dbReference type="CDD" id="cd00130">
    <property type="entry name" value="PAS"/>
    <property type="match status" value="1"/>
</dbReference>
<sequence>MVSLSRLFHKTEELDTKTAAVPTSAAPACAQTAEAKTASVELPQEFLDKFPGGMFRYKAESAGVIDRASSGLVRLFGCSDAEQFRALTGNTFKGIVHPDDWEWVSASISEQMEHGDSDYVRYRIIRADGEVRWVDDWGHLVEDASGARWFYATLMDATERVREKEELRRANERLEIITALSNDVLFDIECGTGAAHVYGDFEGRFGRPPEQKDFVVSRRCQKPCELTITSHDLTPLMAQIGENSLVDFETSTSGADGDPVWYRYQSVVLYDEEGGPVRHVGRLLDTSEAAMRESQFRRKAERDSLTGLYNRAAALDRIETALRTESRPCTLIVVDVDDFKAVNDSYGHPEGDYVLKRLAIFLSQVMRKEDIVARIGGDEFLIFAPGLGSGPAADRVLEHLARGPFAGQRATDEVTDTAYHAAPTISVGAACCLTPPMPFDVLYAAADSTLYQVKEAGKAQYLLTVIG</sequence>
<dbReference type="InterPro" id="IPR000014">
    <property type="entry name" value="PAS"/>
</dbReference>
<dbReference type="PANTHER" id="PTHR44757">
    <property type="entry name" value="DIGUANYLATE CYCLASE DGCP"/>
    <property type="match status" value="1"/>
</dbReference>
<accession>A0A369P4K2</accession>
<dbReference type="SUPFAM" id="SSF55785">
    <property type="entry name" value="PYP-like sensor domain (PAS domain)"/>
    <property type="match status" value="2"/>
</dbReference>
<evidence type="ECO:0008006" key="5">
    <source>
        <dbReference type="Google" id="ProtNLM"/>
    </source>
</evidence>
<dbReference type="NCBIfam" id="TIGR00229">
    <property type="entry name" value="sensory_box"/>
    <property type="match status" value="1"/>
</dbReference>
<dbReference type="NCBIfam" id="TIGR00254">
    <property type="entry name" value="GGDEF"/>
    <property type="match status" value="1"/>
</dbReference>
<reference evidence="3 4" key="1">
    <citation type="journal article" date="2018" name="Elife">
        <title>Discovery and characterization of a prevalent human gut bacterial enzyme sufficient for the inactivation of a family of plant toxins.</title>
        <authorList>
            <person name="Koppel N."/>
            <person name="Bisanz J.E."/>
            <person name="Pandelia M.E."/>
            <person name="Turnbaugh P.J."/>
            <person name="Balskus E.P."/>
        </authorList>
    </citation>
    <scope>NUCLEOTIDE SEQUENCE [LARGE SCALE GENOMIC DNA]</scope>
    <source>
        <strain evidence="3 4">OB21 GAM 11</strain>
    </source>
</reference>
<dbReference type="InterPro" id="IPR013655">
    <property type="entry name" value="PAS_fold_3"/>
</dbReference>
<organism evidence="3 4">
    <name type="scientific">Adlercreutzia equolifaciens subsp. celatus</name>
    <dbReference type="NCBI Taxonomy" id="394340"/>
    <lineage>
        <taxon>Bacteria</taxon>
        <taxon>Bacillati</taxon>
        <taxon>Actinomycetota</taxon>
        <taxon>Coriobacteriia</taxon>
        <taxon>Eggerthellales</taxon>
        <taxon>Eggerthellaceae</taxon>
        <taxon>Adlercreutzia</taxon>
    </lineage>
</organism>
<feature type="domain" description="PAC" evidence="1">
    <location>
        <begin position="246"/>
        <end position="298"/>
    </location>
</feature>
<dbReference type="Gene3D" id="3.30.450.20">
    <property type="entry name" value="PAS domain"/>
    <property type="match status" value="2"/>
</dbReference>
<dbReference type="Pfam" id="PF00990">
    <property type="entry name" value="GGDEF"/>
    <property type="match status" value="1"/>
</dbReference>
<dbReference type="EMBL" id="PPUT01000005">
    <property type="protein sequence ID" value="RDC45966.1"/>
    <property type="molecule type" value="Genomic_DNA"/>
</dbReference>
<gene>
    <name evidence="3" type="ORF">C1850_02910</name>
</gene>
<dbReference type="InterPro" id="IPR001610">
    <property type="entry name" value="PAC"/>
</dbReference>
<dbReference type="SUPFAM" id="SSF55073">
    <property type="entry name" value="Nucleotide cyclase"/>
    <property type="match status" value="1"/>
</dbReference>
<dbReference type="CDD" id="cd01949">
    <property type="entry name" value="GGDEF"/>
    <property type="match status" value="1"/>
</dbReference>
<dbReference type="InterPro" id="IPR000160">
    <property type="entry name" value="GGDEF_dom"/>
</dbReference>
<dbReference type="SMART" id="SM00267">
    <property type="entry name" value="GGDEF"/>
    <property type="match status" value="1"/>
</dbReference>
<dbReference type="AlphaFoldDB" id="A0A369P4K2"/>
<name>A0A369P4K2_9ACTN</name>
<dbReference type="Pfam" id="PF08447">
    <property type="entry name" value="PAS_3"/>
    <property type="match status" value="1"/>
</dbReference>
<proteinExistence type="predicted"/>
<dbReference type="Proteomes" id="UP000253805">
    <property type="component" value="Unassembled WGS sequence"/>
</dbReference>
<dbReference type="Gene3D" id="3.30.70.270">
    <property type="match status" value="1"/>
</dbReference>
<comment type="caution">
    <text evidence="3">The sequence shown here is derived from an EMBL/GenBank/DDBJ whole genome shotgun (WGS) entry which is preliminary data.</text>
</comment>
<dbReference type="PROSITE" id="PS50887">
    <property type="entry name" value="GGDEF"/>
    <property type="match status" value="1"/>
</dbReference>
<dbReference type="InterPro" id="IPR052155">
    <property type="entry name" value="Biofilm_reg_signaling"/>
</dbReference>
<feature type="domain" description="PAC" evidence="1">
    <location>
        <begin position="118"/>
        <end position="169"/>
    </location>
</feature>
<dbReference type="InterPro" id="IPR035965">
    <property type="entry name" value="PAS-like_dom_sf"/>
</dbReference>
<dbReference type="RefSeq" id="WP_114548542.1">
    <property type="nucleotide sequence ID" value="NZ_PPUT01000005.1"/>
</dbReference>
<evidence type="ECO:0000259" key="1">
    <source>
        <dbReference type="PROSITE" id="PS50113"/>
    </source>
</evidence>
<feature type="domain" description="GGDEF" evidence="2">
    <location>
        <begin position="327"/>
        <end position="466"/>
    </location>
</feature>
<dbReference type="InterPro" id="IPR043128">
    <property type="entry name" value="Rev_trsase/Diguanyl_cyclase"/>
</dbReference>
<dbReference type="PROSITE" id="PS50113">
    <property type="entry name" value="PAC"/>
    <property type="match status" value="2"/>
</dbReference>
<evidence type="ECO:0000313" key="3">
    <source>
        <dbReference type="EMBL" id="RDC45966.1"/>
    </source>
</evidence>